<protein>
    <submittedName>
        <fullName evidence="2">Uncharacterized protein</fullName>
    </submittedName>
</protein>
<keyword evidence="4" id="KW-1185">Reference proteome</keyword>
<name>A0A1H6BKZ5_9PSEU</name>
<proteinExistence type="predicted"/>
<evidence type="ECO:0000313" key="2">
    <source>
        <dbReference type="EMBL" id="SEG61378.1"/>
    </source>
</evidence>
<sequence>MTERPDRPDIDFVARVTAEELRFSEAPESGVEFFGHPERDSASGSERLNLPDSVEDDVTYHCIRVDYRIRSKIVGAGAPPSRRRRRR</sequence>
<dbReference type="RefSeq" id="WP_093357540.1">
    <property type="nucleotide sequence ID" value="NZ_FNVB01000004.1"/>
</dbReference>
<dbReference type="AlphaFoldDB" id="A0A1H6BKZ5"/>
<dbReference type="EMBL" id="FOME01000015">
    <property type="protein sequence ID" value="SFE86765.1"/>
    <property type="molecule type" value="Genomic_DNA"/>
</dbReference>
<accession>A0A1I2E1N2</accession>
<dbReference type="Proteomes" id="UP000236729">
    <property type="component" value="Unassembled WGS sequence"/>
</dbReference>
<organism evidence="2 5">
    <name type="scientific">Saccharopolyspora kobensis</name>
    <dbReference type="NCBI Taxonomy" id="146035"/>
    <lineage>
        <taxon>Bacteria</taxon>
        <taxon>Bacillati</taxon>
        <taxon>Actinomycetota</taxon>
        <taxon>Actinomycetes</taxon>
        <taxon>Pseudonocardiales</taxon>
        <taxon>Pseudonocardiaceae</taxon>
        <taxon>Saccharopolyspora</taxon>
    </lineage>
</organism>
<evidence type="ECO:0000313" key="3">
    <source>
        <dbReference type="EMBL" id="SFE86765.1"/>
    </source>
</evidence>
<evidence type="ECO:0000313" key="5">
    <source>
        <dbReference type="Proteomes" id="UP000236729"/>
    </source>
</evidence>
<accession>A0A1H6BKZ5</accession>
<gene>
    <name evidence="2" type="ORF">SAMN02982929_02671</name>
    <name evidence="3" type="ORF">SAMN05216506_11594</name>
</gene>
<dbReference type="EMBL" id="FNVB01000004">
    <property type="protein sequence ID" value="SEG61378.1"/>
    <property type="molecule type" value="Genomic_DNA"/>
</dbReference>
<evidence type="ECO:0000313" key="4">
    <source>
        <dbReference type="Proteomes" id="UP000199690"/>
    </source>
</evidence>
<reference evidence="2" key="1">
    <citation type="submission" date="2016-10" db="EMBL/GenBank/DDBJ databases">
        <authorList>
            <person name="de Groot N.N."/>
        </authorList>
    </citation>
    <scope>NUCLEOTIDE SEQUENCE [LARGE SCALE GENOMIC DNA]</scope>
    <source>
        <strain evidence="2">ATCC 20501</strain>
    </source>
</reference>
<feature type="region of interest" description="Disordered" evidence="1">
    <location>
        <begin position="31"/>
        <end position="51"/>
    </location>
</feature>
<dbReference type="Proteomes" id="UP000199690">
    <property type="component" value="Unassembled WGS sequence"/>
</dbReference>
<reference evidence="4 5" key="2">
    <citation type="submission" date="2016-10" db="EMBL/GenBank/DDBJ databases">
        <authorList>
            <person name="Varghese N."/>
            <person name="Submissions S."/>
        </authorList>
    </citation>
    <scope>NUCLEOTIDE SEQUENCE [LARGE SCALE GENOMIC DNA]</scope>
    <source>
        <strain evidence="5">ATCC 20501</strain>
        <strain evidence="3 4">CGMCC 4.3529</strain>
    </source>
</reference>
<evidence type="ECO:0000256" key="1">
    <source>
        <dbReference type="SAM" id="MobiDB-lite"/>
    </source>
</evidence>